<sequence length="872" mass="99201">MSITSRMDVQEVNPSNIQELITERDACLAPSLNDVDHLAQLVNNMKLCTKYLQTYHVSKVDQELLQHLMPVIRKCILKVYEDNILLCDTVNDEFVNQILKQNLEVALDLVQILKHVLDFLVQNSEIPLRYLNSTPVTLAQLILCTYEHCKNSGDSYKQAFSVELLELFRRTQGVHLLFLRLFESIVVIQSELGDADDEEVKFLMEDTVCNTSVILSELNMKSMFDNWKGYAAIAQKFSFLLKSDLDLKSPITYLGYEVTKNLSTIEKQEHVDVKAASQLVKITAFLVKITLKICDIFWNSLERISDEILGFCCTVYSFPTDLFRRHGFPSEILELIDASIFKTTESLLTRLLSDPLSLKVFHLDPYPDTHPFGLVNVLNNVLRILVSNSNAQQLRVDVIVNAVFENADLCSAELFHDSAPMRGFFDSLVINISAAVISYGSYYEKVERILLKNLLQGRIFVVLLALEVWTLLLTHSSSQFRLDTLTALLGKYKEANFGTLSTRPEQVYLKCFARRIFRLLPDHARNDFVLRYNPVRSMEYWRVLGFGNFPPQQRLSVEGVCMVTVEKIEAMRSGGGAGFQDIVLVAENLRALSTVDYNETGLNPSKLAAAVYTLWEFDASGGDIARNNIFKYFTAALCKITGALVREFNSKQLIKILSQLKTVSANECYRLHTSEFLSLLVHRPDERNAQDNLKVKALVSDLLSQCLQTDSCNVIKQTALEVVSEFNKDGAVQTIPRLSKETQGEITDFLQRRVRVTPFDKEYLAWLGKSEFRHACLQWKSDGCQRKSKKLKYDETSEQKTELYPLEKKTKNANWCKASELVKVENKNDVDDVLSNLKGEVKCLVKLLKTEKLTAKNASDVKMIANQLLSFL</sequence>
<dbReference type="PANTHER" id="PTHR16071:SF2">
    <property type="entry name" value="FIGNL1-INTERACTING REGULATOR OF RECOMBINATION AND MITOSIS"/>
    <property type="match status" value="1"/>
</dbReference>
<proteinExistence type="predicted"/>
<reference evidence="1 2" key="1">
    <citation type="journal article" date="2023" name="Insect Mol. Biol.">
        <title>Genome sequencing provides insights into the evolution of gene families encoding plant cell wall-degrading enzymes in longhorned beetles.</title>
        <authorList>
            <person name="Shin N.R."/>
            <person name="Okamura Y."/>
            <person name="Kirsch R."/>
            <person name="Pauchet Y."/>
        </authorList>
    </citation>
    <scope>NUCLEOTIDE SEQUENCE [LARGE SCALE GENOMIC DNA]</scope>
    <source>
        <strain evidence="1">EAD_L_NR</strain>
    </source>
</reference>
<name>A0AAV8WFE3_9CUCU</name>
<dbReference type="PANTHER" id="PTHR16071">
    <property type="entry name" value="CHROMOSOME 1 OPEN READING FRAME 112"/>
    <property type="match status" value="1"/>
</dbReference>
<dbReference type="Pfam" id="PF14868">
    <property type="entry name" value="DUF4487"/>
    <property type="match status" value="1"/>
</dbReference>
<dbReference type="EMBL" id="JANEYG010000003">
    <property type="protein sequence ID" value="KAJ8924446.1"/>
    <property type="molecule type" value="Genomic_DNA"/>
</dbReference>
<comment type="caution">
    <text evidence="1">The sequence shown here is derived from an EMBL/GenBank/DDBJ whole genome shotgun (WGS) entry which is preliminary data.</text>
</comment>
<evidence type="ECO:0000313" key="1">
    <source>
        <dbReference type="EMBL" id="KAJ8924446.1"/>
    </source>
</evidence>
<dbReference type="InterPro" id="IPR027902">
    <property type="entry name" value="DUF4487"/>
</dbReference>
<evidence type="ECO:0000313" key="2">
    <source>
        <dbReference type="Proteomes" id="UP001159042"/>
    </source>
</evidence>
<keyword evidence="2" id="KW-1185">Reference proteome</keyword>
<accession>A0AAV8WFE3</accession>
<protein>
    <submittedName>
        <fullName evidence="1">Uncharacterized protein</fullName>
    </submittedName>
</protein>
<gene>
    <name evidence="1" type="ORF">NQ315_007243</name>
</gene>
<dbReference type="Proteomes" id="UP001159042">
    <property type="component" value="Unassembled WGS sequence"/>
</dbReference>
<dbReference type="AlphaFoldDB" id="A0AAV8WFE3"/>
<organism evidence="1 2">
    <name type="scientific">Exocentrus adspersus</name>
    <dbReference type="NCBI Taxonomy" id="1586481"/>
    <lineage>
        <taxon>Eukaryota</taxon>
        <taxon>Metazoa</taxon>
        <taxon>Ecdysozoa</taxon>
        <taxon>Arthropoda</taxon>
        <taxon>Hexapoda</taxon>
        <taxon>Insecta</taxon>
        <taxon>Pterygota</taxon>
        <taxon>Neoptera</taxon>
        <taxon>Endopterygota</taxon>
        <taxon>Coleoptera</taxon>
        <taxon>Polyphaga</taxon>
        <taxon>Cucujiformia</taxon>
        <taxon>Chrysomeloidea</taxon>
        <taxon>Cerambycidae</taxon>
        <taxon>Lamiinae</taxon>
        <taxon>Acanthocinini</taxon>
        <taxon>Exocentrus</taxon>
    </lineage>
</organism>